<gene>
    <name evidence="1" type="ORF">JF259_00380</name>
</gene>
<organism evidence="1 2">
    <name type="scientific">Snuella sedimenti</name>
    <dbReference type="NCBI Taxonomy" id="2798802"/>
    <lineage>
        <taxon>Bacteria</taxon>
        <taxon>Pseudomonadati</taxon>
        <taxon>Bacteroidota</taxon>
        <taxon>Flavobacteriia</taxon>
        <taxon>Flavobacteriales</taxon>
        <taxon>Flavobacteriaceae</taxon>
        <taxon>Snuella</taxon>
    </lineage>
</organism>
<dbReference type="AlphaFoldDB" id="A0A8J7IRL9"/>
<dbReference type="RefSeq" id="WP_199111954.1">
    <property type="nucleotide sequence ID" value="NZ_JAELVQ010000001.1"/>
</dbReference>
<comment type="caution">
    <text evidence="1">The sequence shown here is derived from an EMBL/GenBank/DDBJ whole genome shotgun (WGS) entry which is preliminary data.</text>
</comment>
<proteinExistence type="predicted"/>
<name>A0A8J7IRL9_9FLAO</name>
<reference evidence="1" key="1">
    <citation type="submission" date="2020-12" db="EMBL/GenBank/DDBJ databases">
        <title>Snuella sp. nov., isolated from sediment in Incheon.</title>
        <authorList>
            <person name="Kim W."/>
        </authorList>
    </citation>
    <scope>NUCLEOTIDE SEQUENCE</scope>
    <source>
        <strain evidence="1">CAU 1569</strain>
    </source>
</reference>
<keyword evidence="2" id="KW-1185">Reference proteome</keyword>
<evidence type="ECO:0000313" key="2">
    <source>
        <dbReference type="Proteomes" id="UP000610931"/>
    </source>
</evidence>
<accession>A0A8J7IRL9</accession>
<sequence length="71" mass="8353">MGYAFEVQDGIYEANKACVRYTARQGQDFSLDVSEWYYIKNHQIEAIVSYYHIGDIREERKLKGSQNNENV</sequence>
<evidence type="ECO:0000313" key="1">
    <source>
        <dbReference type="EMBL" id="MBJ6366530.1"/>
    </source>
</evidence>
<protein>
    <submittedName>
        <fullName evidence="1">Uncharacterized protein</fullName>
    </submittedName>
</protein>
<dbReference type="Proteomes" id="UP000610931">
    <property type="component" value="Unassembled WGS sequence"/>
</dbReference>
<dbReference type="EMBL" id="JAELVQ010000001">
    <property type="protein sequence ID" value="MBJ6366530.1"/>
    <property type="molecule type" value="Genomic_DNA"/>
</dbReference>